<dbReference type="GO" id="GO:0005886">
    <property type="term" value="C:plasma membrane"/>
    <property type="evidence" value="ECO:0007669"/>
    <property type="project" value="TreeGrafter"/>
</dbReference>
<keyword evidence="1" id="KW-1133">Transmembrane helix</keyword>
<evidence type="ECO:0000313" key="4">
    <source>
        <dbReference type="Proteomes" id="UP000022910"/>
    </source>
</evidence>
<dbReference type="AlphaFoldDB" id="A0A015L448"/>
<dbReference type="InterPro" id="IPR032880">
    <property type="entry name" value="CSC1/OSCA1-like_N"/>
</dbReference>
<dbReference type="InterPro" id="IPR045122">
    <property type="entry name" value="Csc1-like"/>
</dbReference>
<feature type="transmembrane region" description="Helical" evidence="1">
    <location>
        <begin position="15"/>
        <end position="39"/>
    </location>
</feature>
<feature type="domain" description="CSC1/OSCA1-like N-terminal transmembrane" evidence="2">
    <location>
        <begin position="18"/>
        <end position="146"/>
    </location>
</feature>
<keyword evidence="1" id="KW-0472">Membrane</keyword>
<gene>
    <name evidence="3" type="ORF">RirG_050350</name>
</gene>
<keyword evidence="1" id="KW-0812">Transmembrane</keyword>
<organism evidence="3 4">
    <name type="scientific">Rhizophagus irregularis (strain DAOM 197198w)</name>
    <name type="common">Glomus intraradices</name>
    <dbReference type="NCBI Taxonomy" id="1432141"/>
    <lineage>
        <taxon>Eukaryota</taxon>
        <taxon>Fungi</taxon>
        <taxon>Fungi incertae sedis</taxon>
        <taxon>Mucoromycota</taxon>
        <taxon>Glomeromycotina</taxon>
        <taxon>Glomeromycetes</taxon>
        <taxon>Glomerales</taxon>
        <taxon>Glomeraceae</taxon>
        <taxon>Rhizophagus</taxon>
    </lineage>
</organism>
<dbReference type="PANTHER" id="PTHR13018:SF5">
    <property type="entry name" value="RE44586P"/>
    <property type="match status" value="1"/>
</dbReference>
<dbReference type="PANTHER" id="PTHR13018">
    <property type="entry name" value="PROBABLE MEMBRANE PROTEIN DUF221-RELATED"/>
    <property type="match status" value="1"/>
</dbReference>
<dbReference type="EMBL" id="JEMT01012847">
    <property type="protein sequence ID" value="EXX74514.1"/>
    <property type="molecule type" value="Genomic_DNA"/>
</dbReference>
<evidence type="ECO:0000313" key="3">
    <source>
        <dbReference type="EMBL" id="EXX74514.1"/>
    </source>
</evidence>
<proteinExistence type="predicted"/>
<dbReference type="OrthoDB" id="2150324at2759"/>
<dbReference type="OMA" id="CVIMPIN"/>
<dbReference type="HOGENOM" id="CLU_1741556_0_0_1"/>
<protein>
    <recommendedName>
        <fullName evidence="2">CSC1/OSCA1-like N-terminal transmembrane domain-containing protein</fullName>
    </recommendedName>
</protein>
<comment type="caution">
    <text evidence="3">The sequence shown here is derived from an EMBL/GenBank/DDBJ whole genome shotgun (WGS) entry which is preliminary data.</text>
</comment>
<dbReference type="Pfam" id="PF13967">
    <property type="entry name" value="RSN1_TM"/>
    <property type="match status" value="1"/>
</dbReference>
<name>A0A015L448_RHIIW</name>
<keyword evidence="4" id="KW-1185">Reference proteome</keyword>
<dbReference type="GO" id="GO:0005227">
    <property type="term" value="F:calcium-activated cation channel activity"/>
    <property type="evidence" value="ECO:0007669"/>
    <property type="project" value="InterPro"/>
</dbReference>
<reference evidence="3 4" key="1">
    <citation type="submission" date="2014-02" db="EMBL/GenBank/DDBJ databases">
        <title>Single nucleus genome sequencing reveals high similarity among nuclei of an endomycorrhizal fungus.</title>
        <authorList>
            <person name="Lin K."/>
            <person name="Geurts R."/>
            <person name="Zhang Z."/>
            <person name="Limpens E."/>
            <person name="Saunders D.G."/>
            <person name="Mu D."/>
            <person name="Pang E."/>
            <person name="Cao H."/>
            <person name="Cha H."/>
            <person name="Lin T."/>
            <person name="Zhou Q."/>
            <person name="Shang Y."/>
            <person name="Li Y."/>
            <person name="Ivanov S."/>
            <person name="Sharma T."/>
            <person name="Velzen R.V."/>
            <person name="Ruijter N.D."/>
            <person name="Aanen D.K."/>
            <person name="Win J."/>
            <person name="Kamoun S."/>
            <person name="Bisseling T."/>
            <person name="Huang S."/>
        </authorList>
    </citation>
    <scope>NUCLEOTIDE SEQUENCE [LARGE SCALE GENOMIC DNA]</scope>
    <source>
        <strain evidence="4">DAOM197198w</strain>
    </source>
</reference>
<evidence type="ECO:0000256" key="1">
    <source>
        <dbReference type="SAM" id="Phobius"/>
    </source>
</evidence>
<dbReference type="Proteomes" id="UP000022910">
    <property type="component" value="Unassembled WGS sequence"/>
</dbReference>
<evidence type="ECO:0000259" key="2">
    <source>
        <dbReference type="Pfam" id="PF13967"/>
    </source>
</evidence>
<accession>A0A015L448</accession>
<sequence length="150" mass="16975">MSIVPPEKQSIKISLIGIVTQFGINLTLGFGTLVLFSFLRPRNVIVYSPKQFAPEDKQPPKIEENKLWGWVKPVLEANEKSLVNEIGLDAVMFIRFIKLCQNILLCLLVFGACVIMPINIFGTYRDNNYDMPSKDNPLQILSVSYLEQVS</sequence>
<feature type="transmembrane region" description="Helical" evidence="1">
    <location>
        <begin position="102"/>
        <end position="124"/>
    </location>
</feature>